<dbReference type="PANTHER" id="PTHR24148:SF64">
    <property type="entry name" value="HETEROKARYON INCOMPATIBILITY DOMAIN-CONTAINING PROTEIN"/>
    <property type="match status" value="1"/>
</dbReference>
<dbReference type="AlphaFoldDB" id="A0AAN6NDI2"/>
<proteinExistence type="predicted"/>
<dbReference type="InterPro" id="IPR010730">
    <property type="entry name" value="HET"/>
</dbReference>
<organism evidence="2 3">
    <name type="scientific">Diplogelasinospora grovesii</name>
    <dbReference type="NCBI Taxonomy" id="303347"/>
    <lineage>
        <taxon>Eukaryota</taxon>
        <taxon>Fungi</taxon>
        <taxon>Dikarya</taxon>
        <taxon>Ascomycota</taxon>
        <taxon>Pezizomycotina</taxon>
        <taxon>Sordariomycetes</taxon>
        <taxon>Sordariomycetidae</taxon>
        <taxon>Sordariales</taxon>
        <taxon>Diplogelasinosporaceae</taxon>
        <taxon>Diplogelasinospora</taxon>
    </lineage>
</organism>
<evidence type="ECO:0000313" key="3">
    <source>
        <dbReference type="Proteomes" id="UP001303473"/>
    </source>
</evidence>
<evidence type="ECO:0000313" key="2">
    <source>
        <dbReference type="EMBL" id="KAK3942808.1"/>
    </source>
</evidence>
<name>A0AAN6NDI2_9PEZI</name>
<keyword evidence="3" id="KW-1185">Reference proteome</keyword>
<dbReference type="EMBL" id="MU853770">
    <property type="protein sequence ID" value="KAK3942808.1"/>
    <property type="molecule type" value="Genomic_DNA"/>
</dbReference>
<comment type="caution">
    <text evidence="2">The sequence shown here is derived from an EMBL/GenBank/DDBJ whole genome shotgun (WGS) entry which is preliminary data.</text>
</comment>
<protein>
    <submittedName>
        <fullName evidence="2">Heterokaryon incompatibility</fullName>
    </submittedName>
</protein>
<feature type="non-terminal residue" evidence="2">
    <location>
        <position position="1"/>
    </location>
</feature>
<dbReference type="Pfam" id="PF06985">
    <property type="entry name" value="HET"/>
    <property type="match status" value="1"/>
</dbReference>
<dbReference type="InterPro" id="IPR052895">
    <property type="entry name" value="HetReg/Transcr_Mod"/>
</dbReference>
<feature type="domain" description="Heterokaryon incompatibility" evidence="1">
    <location>
        <begin position="1"/>
        <end position="86"/>
    </location>
</feature>
<dbReference type="Proteomes" id="UP001303473">
    <property type="component" value="Unassembled WGS sequence"/>
</dbReference>
<reference evidence="3" key="1">
    <citation type="journal article" date="2023" name="Mol. Phylogenet. Evol.">
        <title>Genome-scale phylogeny and comparative genomics of the fungal order Sordariales.</title>
        <authorList>
            <person name="Hensen N."/>
            <person name="Bonometti L."/>
            <person name="Westerberg I."/>
            <person name="Brannstrom I.O."/>
            <person name="Guillou S."/>
            <person name="Cros-Aarteil S."/>
            <person name="Calhoun S."/>
            <person name="Haridas S."/>
            <person name="Kuo A."/>
            <person name="Mondo S."/>
            <person name="Pangilinan J."/>
            <person name="Riley R."/>
            <person name="LaButti K."/>
            <person name="Andreopoulos B."/>
            <person name="Lipzen A."/>
            <person name="Chen C."/>
            <person name="Yan M."/>
            <person name="Daum C."/>
            <person name="Ng V."/>
            <person name="Clum A."/>
            <person name="Steindorff A."/>
            <person name="Ohm R.A."/>
            <person name="Martin F."/>
            <person name="Silar P."/>
            <person name="Natvig D.O."/>
            <person name="Lalanne C."/>
            <person name="Gautier V."/>
            <person name="Ament-Velasquez S.L."/>
            <person name="Kruys A."/>
            <person name="Hutchinson M.I."/>
            <person name="Powell A.J."/>
            <person name="Barry K."/>
            <person name="Miller A.N."/>
            <person name="Grigoriev I.V."/>
            <person name="Debuchy R."/>
            <person name="Gladieux P."/>
            <person name="Hiltunen Thoren M."/>
            <person name="Johannesson H."/>
        </authorList>
    </citation>
    <scope>NUCLEOTIDE SEQUENCE [LARGE SCALE GENOMIC DNA]</scope>
    <source>
        <strain evidence="3">CBS 340.73</strain>
    </source>
</reference>
<accession>A0AAN6NDI2</accession>
<evidence type="ECO:0000259" key="1">
    <source>
        <dbReference type="Pfam" id="PF06985"/>
    </source>
</evidence>
<gene>
    <name evidence="2" type="ORF">QBC46DRAFT_255343</name>
</gene>
<dbReference type="PANTHER" id="PTHR24148">
    <property type="entry name" value="ANKYRIN REPEAT DOMAIN-CONTAINING PROTEIN 39 HOMOLOG-RELATED"/>
    <property type="match status" value="1"/>
</dbReference>
<sequence>YEALSYTWGDPRVTEPVLLNGQEYHATTNLRCALEYLRLPDRKRTLWVDALCINQADNDERCREVQRMGDIYSKAERLTVWLGDYGDFKRLGLLVP</sequence>